<dbReference type="PANTHER" id="PTHR30289">
    <property type="entry name" value="UNCHARACTERIZED PROTEIN YBCL-RELATED"/>
    <property type="match status" value="1"/>
</dbReference>
<protein>
    <submittedName>
        <fullName evidence="2">YbhB/YbcL family Raf kinase inhibitor-like protein</fullName>
    </submittedName>
</protein>
<dbReference type="InterPro" id="IPR005247">
    <property type="entry name" value="YbhB_YbcL/LppC-like"/>
</dbReference>
<accession>A0A2S5TK90</accession>
<dbReference type="Proteomes" id="UP000238220">
    <property type="component" value="Unassembled WGS sequence"/>
</dbReference>
<feature type="region of interest" description="Disordered" evidence="1">
    <location>
        <begin position="107"/>
        <end position="127"/>
    </location>
</feature>
<dbReference type="CDD" id="cd00865">
    <property type="entry name" value="PEBP_bact_arch"/>
    <property type="match status" value="1"/>
</dbReference>
<dbReference type="SUPFAM" id="SSF49777">
    <property type="entry name" value="PEBP-like"/>
    <property type="match status" value="1"/>
</dbReference>
<keyword evidence="3" id="KW-1185">Reference proteome</keyword>
<dbReference type="NCBIfam" id="TIGR00481">
    <property type="entry name" value="YbhB/YbcL family Raf kinase inhibitor-like protein"/>
    <property type="match status" value="1"/>
</dbReference>
<reference evidence="2 3" key="1">
    <citation type="submission" date="2018-02" db="EMBL/GenBank/DDBJ databases">
        <title>Genome sequencing of Solimonas sp. HR-BB.</title>
        <authorList>
            <person name="Lee Y."/>
            <person name="Jeon C.O."/>
        </authorList>
    </citation>
    <scope>NUCLEOTIDE SEQUENCE [LARGE SCALE GENOMIC DNA]</scope>
    <source>
        <strain evidence="2 3">HR-BB</strain>
    </source>
</reference>
<sequence length="210" mass="22831">MKLTSTSFRNNGVLPGRLAFCVKDPKQRVRLSKNLNPQLAWSGAPEGTRSFVLLCVDGDVPTRPDDVNQPGREVPFDLPRGEFLHWAVVDIPATVSEIAEGSCSAGVTARGKASPEGPAGSRQGQNDYTGWFKGDAGMEGSYLGYDGPCPPWNDSRVHHYRFELYATDLEAAPVKGAFGLAEVRKALEGHVLAQARLTGRYSLNPRFSLK</sequence>
<dbReference type="EMBL" id="PSNW01000001">
    <property type="protein sequence ID" value="PPE75377.1"/>
    <property type="molecule type" value="Genomic_DNA"/>
</dbReference>
<dbReference type="Pfam" id="PF01161">
    <property type="entry name" value="PBP"/>
    <property type="match status" value="1"/>
</dbReference>
<dbReference type="AlphaFoldDB" id="A0A2S5TK90"/>
<dbReference type="RefSeq" id="WP_104228343.1">
    <property type="nucleotide sequence ID" value="NZ_PSNW01000001.1"/>
</dbReference>
<dbReference type="OrthoDB" id="9797506at2"/>
<organism evidence="2 3">
    <name type="scientific">Solimonas fluminis</name>
    <dbReference type="NCBI Taxonomy" id="2086571"/>
    <lineage>
        <taxon>Bacteria</taxon>
        <taxon>Pseudomonadati</taxon>
        <taxon>Pseudomonadota</taxon>
        <taxon>Gammaproteobacteria</taxon>
        <taxon>Nevskiales</taxon>
        <taxon>Nevskiaceae</taxon>
        <taxon>Solimonas</taxon>
    </lineage>
</organism>
<dbReference type="InterPro" id="IPR008914">
    <property type="entry name" value="PEBP"/>
</dbReference>
<evidence type="ECO:0000313" key="2">
    <source>
        <dbReference type="EMBL" id="PPE75377.1"/>
    </source>
</evidence>
<dbReference type="PANTHER" id="PTHR30289:SF1">
    <property type="entry name" value="PEBP (PHOSPHATIDYLETHANOLAMINE-BINDING PROTEIN) FAMILY PROTEIN"/>
    <property type="match status" value="1"/>
</dbReference>
<proteinExistence type="predicted"/>
<gene>
    <name evidence="2" type="ORF">C3942_00300</name>
</gene>
<evidence type="ECO:0000256" key="1">
    <source>
        <dbReference type="SAM" id="MobiDB-lite"/>
    </source>
</evidence>
<evidence type="ECO:0000313" key="3">
    <source>
        <dbReference type="Proteomes" id="UP000238220"/>
    </source>
</evidence>
<name>A0A2S5TK90_9GAMM</name>
<dbReference type="InterPro" id="IPR036610">
    <property type="entry name" value="PEBP-like_sf"/>
</dbReference>
<comment type="caution">
    <text evidence="2">The sequence shown here is derived from an EMBL/GenBank/DDBJ whole genome shotgun (WGS) entry which is preliminary data.</text>
</comment>
<dbReference type="Gene3D" id="3.90.280.10">
    <property type="entry name" value="PEBP-like"/>
    <property type="match status" value="1"/>
</dbReference>